<name>A0A0J8WN82_9MYCO</name>
<dbReference type="AlphaFoldDB" id="A0A0J8WN82"/>
<dbReference type="PATRIC" id="fig|451644.5.peg.6131"/>
<sequence>MPMAGVESDVLAEFTARLEDGDAVPGAVVTQLRALLAEEKLPKAETLVSLYSTESGDRRA</sequence>
<evidence type="ECO:0000313" key="1">
    <source>
        <dbReference type="EMBL" id="KMV14509.1"/>
    </source>
</evidence>
<proteinExistence type="predicted"/>
<comment type="caution">
    <text evidence="1">The sequence shown here is derived from an EMBL/GenBank/DDBJ whole genome shotgun (WGS) entry which is preliminary data.</text>
</comment>
<protein>
    <submittedName>
        <fullName evidence="1">Uncharacterized protein</fullName>
    </submittedName>
</protein>
<dbReference type="Proteomes" id="UP000037594">
    <property type="component" value="Unassembled WGS sequence"/>
</dbReference>
<organism evidence="1 2">
    <name type="scientific">Mycolicibacterium conceptionense</name>
    <dbReference type="NCBI Taxonomy" id="451644"/>
    <lineage>
        <taxon>Bacteria</taxon>
        <taxon>Bacillati</taxon>
        <taxon>Actinomycetota</taxon>
        <taxon>Actinomycetes</taxon>
        <taxon>Mycobacteriales</taxon>
        <taxon>Mycobacteriaceae</taxon>
        <taxon>Mycolicibacterium</taxon>
    </lineage>
</organism>
<reference evidence="1 2" key="1">
    <citation type="submission" date="2015-06" db="EMBL/GenBank/DDBJ databases">
        <title>Genome sequence of Mycobacterium conceptionense strain MLE.</title>
        <authorList>
            <person name="Greninger A.L."/>
            <person name="Cunningham G."/>
            <person name="Chiu C.Y."/>
            <person name="Miller S."/>
        </authorList>
    </citation>
    <scope>NUCLEOTIDE SEQUENCE [LARGE SCALE GENOMIC DNA]</scope>
    <source>
        <strain evidence="1 2">MLE</strain>
    </source>
</reference>
<dbReference type="EMBL" id="LFOD01000045">
    <property type="protein sequence ID" value="KMV14509.1"/>
    <property type="molecule type" value="Genomic_DNA"/>
</dbReference>
<evidence type="ECO:0000313" key="2">
    <source>
        <dbReference type="Proteomes" id="UP000037594"/>
    </source>
</evidence>
<accession>A0A0J8WN82</accession>
<gene>
    <name evidence="1" type="ORF">ACT17_29885</name>
</gene>